<feature type="region of interest" description="Disordered" evidence="1">
    <location>
        <begin position="248"/>
        <end position="325"/>
    </location>
</feature>
<dbReference type="Proteomes" id="UP000317494">
    <property type="component" value="Unassembled WGS sequence"/>
</dbReference>
<evidence type="ECO:0000313" key="2">
    <source>
        <dbReference type="EMBL" id="TPX33791.1"/>
    </source>
</evidence>
<name>A0A507C2X8_9FUNG</name>
<proteinExistence type="predicted"/>
<sequence length="325" mass="37401">MLKAQFRRDKEKANSRRSNYENEDSRRLPFYSAIHYKRGLVVAGLFLSLVVGLPAGNQGDDVQNDEAEFEQVEAWMKLRYTTLERPETSVKPVFDPNDICIKDWWKELEKAEKLLAKLSKDGRKSAHENEVAVITTDSFMNYFKNVKGSPTGDLWMLMCNTGLAKNYAPLAADWYRFLERLTLYWQARLKLLLPDNISRRQLLHRMDLRKEFYRSLRNFFDKLKDADMQHAKKAIQAWRKIREEDSLVPLSSETEQSPRVEAVPNRAEHDRFSSEPSLDGSSDSTPSTSTSGHLGTSHGPSSSTSRPPRRSGGRRSGRDSRRLSK</sequence>
<evidence type="ECO:0000256" key="1">
    <source>
        <dbReference type="SAM" id="MobiDB-lite"/>
    </source>
</evidence>
<dbReference type="EMBL" id="QEAN01000524">
    <property type="protein sequence ID" value="TPX33791.1"/>
    <property type="molecule type" value="Genomic_DNA"/>
</dbReference>
<dbReference type="VEuPathDB" id="FungiDB:SeMB42_g07431"/>
<feature type="region of interest" description="Disordered" evidence="1">
    <location>
        <begin position="1"/>
        <end position="20"/>
    </location>
</feature>
<gene>
    <name evidence="2" type="ORF">SeMB42_g07431</name>
</gene>
<feature type="compositionally biased region" description="Basic and acidic residues" evidence="1">
    <location>
        <begin position="316"/>
        <end position="325"/>
    </location>
</feature>
<protein>
    <submittedName>
        <fullName evidence="2">Uncharacterized protein</fullName>
    </submittedName>
</protein>
<comment type="caution">
    <text evidence="2">The sequence shown here is derived from an EMBL/GenBank/DDBJ whole genome shotgun (WGS) entry which is preliminary data.</text>
</comment>
<accession>A0A507C2X8</accession>
<evidence type="ECO:0000313" key="3">
    <source>
        <dbReference type="Proteomes" id="UP000317494"/>
    </source>
</evidence>
<organism evidence="2 3">
    <name type="scientific">Synchytrium endobioticum</name>
    <dbReference type="NCBI Taxonomy" id="286115"/>
    <lineage>
        <taxon>Eukaryota</taxon>
        <taxon>Fungi</taxon>
        <taxon>Fungi incertae sedis</taxon>
        <taxon>Chytridiomycota</taxon>
        <taxon>Chytridiomycota incertae sedis</taxon>
        <taxon>Chytridiomycetes</taxon>
        <taxon>Synchytriales</taxon>
        <taxon>Synchytriaceae</taxon>
        <taxon>Synchytrium</taxon>
    </lineage>
</organism>
<feature type="compositionally biased region" description="Low complexity" evidence="1">
    <location>
        <begin position="274"/>
        <end position="306"/>
    </location>
</feature>
<keyword evidence="3" id="KW-1185">Reference proteome</keyword>
<reference evidence="2 3" key="1">
    <citation type="journal article" date="2019" name="Sci. Rep.">
        <title>Comparative genomics of chytrid fungi reveal insights into the obligate biotrophic and pathogenic lifestyle of Synchytrium endobioticum.</title>
        <authorList>
            <person name="van de Vossenberg B.T.L.H."/>
            <person name="Warris S."/>
            <person name="Nguyen H.D.T."/>
            <person name="van Gent-Pelzer M.P.E."/>
            <person name="Joly D.L."/>
            <person name="van de Geest H.C."/>
            <person name="Bonants P.J.M."/>
            <person name="Smith D.S."/>
            <person name="Levesque C.A."/>
            <person name="van der Lee T.A.J."/>
        </authorList>
    </citation>
    <scope>NUCLEOTIDE SEQUENCE [LARGE SCALE GENOMIC DNA]</scope>
    <source>
        <strain evidence="2 3">MB42</strain>
    </source>
</reference>
<dbReference type="AlphaFoldDB" id="A0A507C2X8"/>